<comment type="caution">
    <text evidence="2">The sequence shown here is derived from an EMBL/GenBank/DDBJ whole genome shotgun (WGS) entry which is preliminary data.</text>
</comment>
<protein>
    <recommendedName>
        <fullName evidence="4">DUF1579 domain-containing protein</fullName>
    </recommendedName>
</protein>
<proteinExistence type="predicted"/>
<evidence type="ECO:0000313" key="3">
    <source>
        <dbReference type="Proteomes" id="UP001499882"/>
    </source>
</evidence>
<feature type="compositionally biased region" description="Basic and acidic residues" evidence="1">
    <location>
        <begin position="109"/>
        <end position="124"/>
    </location>
</feature>
<dbReference type="EMBL" id="BAABKN010000036">
    <property type="protein sequence ID" value="GAA4757866.1"/>
    <property type="molecule type" value="Genomic_DNA"/>
</dbReference>
<evidence type="ECO:0008006" key="4">
    <source>
        <dbReference type="Google" id="ProtNLM"/>
    </source>
</evidence>
<feature type="region of interest" description="Disordered" evidence="1">
    <location>
        <begin position="106"/>
        <end position="139"/>
    </location>
</feature>
<organism evidence="2 3">
    <name type="scientific">Nocardioides endophyticus</name>
    <dbReference type="NCBI Taxonomy" id="1353775"/>
    <lineage>
        <taxon>Bacteria</taxon>
        <taxon>Bacillati</taxon>
        <taxon>Actinomycetota</taxon>
        <taxon>Actinomycetes</taxon>
        <taxon>Propionibacteriales</taxon>
        <taxon>Nocardioidaceae</taxon>
        <taxon>Nocardioides</taxon>
    </lineage>
</organism>
<keyword evidence="3" id="KW-1185">Reference proteome</keyword>
<sequence>MSAVTPSVADMSPSQHDFDFVFGQWSVRNRKLVDVTDPTCDEWVEFDASSVVGPILTGIGHTDEMTVPEPADGGPPFVGFTLRLFDPHDETWRIWWSSTRAPGVLDTPVEGRFDGDRGVFDPTRRSRARPQPRSGAPDT</sequence>
<evidence type="ECO:0000313" key="2">
    <source>
        <dbReference type="EMBL" id="GAA4757866.1"/>
    </source>
</evidence>
<name>A0ABP8ZJM6_9ACTN</name>
<dbReference type="Proteomes" id="UP001499882">
    <property type="component" value="Unassembled WGS sequence"/>
</dbReference>
<evidence type="ECO:0000256" key="1">
    <source>
        <dbReference type="SAM" id="MobiDB-lite"/>
    </source>
</evidence>
<gene>
    <name evidence="2" type="ORF">GCM10023350_49420</name>
</gene>
<reference evidence="3" key="1">
    <citation type="journal article" date="2019" name="Int. J. Syst. Evol. Microbiol.">
        <title>The Global Catalogue of Microorganisms (GCM) 10K type strain sequencing project: providing services to taxonomists for standard genome sequencing and annotation.</title>
        <authorList>
            <consortium name="The Broad Institute Genomics Platform"/>
            <consortium name="The Broad Institute Genome Sequencing Center for Infectious Disease"/>
            <person name="Wu L."/>
            <person name="Ma J."/>
        </authorList>
    </citation>
    <scope>NUCLEOTIDE SEQUENCE [LARGE SCALE GENOMIC DNA]</scope>
    <source>
        <strain evidence="3">JCM 18532</strain>
    </source>
</reference>
<accession>A0ABP8ZJM6</accession>